<protein>
    <submittedName>
        <fullName evidence="1">Uncharacterized protein</fullName>
    </submittedName>
</protein>
<evidence type="ECO:0000313" key="1">
    <source>
        <dbReference type="EMBL" id="KAJ8119216.1"/>
    </source>
</evidence>
<proteinExistence type="predicted"/>
<dbReference type="Proteomes" id="UP001153334">
    <property type="component" value="Unassembled WGS sequence"/>
</dbReference>
<sequence>MDHNANSPWRYQSQALFAKLAAQFSPAWLSMVRRPAGASSDSNGSNVWLFPECFDFVISRQLNSGAWESYATPVDGILNTAAALLTLTKHLQSQPGNYDWQVRSQKARVALEALLKKWDIHSTDQVGQEILIISLLDLLRKSGVRIEFPHLSALQAARDAKLAKIPPSTVYQGRSTLYHSLEAFIGHIDFDNVAQWREKNGSLMDSPA</sequence>
<reference evidence="1" key="1">
    <citation type="submission" date="2022-11" db="EMBL/GenBank/DDBJ databases">
        <title>Genome Sequence of Nemania bipapillata.</title>
        <authorList>
            <person name="Buettner E."/>
        </authorList>
    </citation>
    <scope>NUCLEOTIDE SEQUENCE</scope>
    <source>
        <strain evidence="1">CP14</strain>
    </source>
</reference>
<gene>
    <name evidence="1" type="ORF">ONZ43_g3791</name>
</gene>
<comment type="caution">
    <text evidence="1">The sequence shown here is derived from an EMBL/GenBank/DDBJ whole genome shotgun (WGS) entry which is preliminary data.</text>
</comment>
<evidence type="ECO:0000313" key="2">
    <source>
        <dbReference type="Proteomes" id="UP001153334"/>
    </source>
</evidence>
<dbReference type="EMBL" id="JAPESX010000931">
    <property type="protein sequence ID" value="KAJ8119216.1"/>
    <property type="molecule type" value="Genomic_DNA"/>
</dbReference>
<organism evidence="1 2">
    <name type="scientific">Nemania bipapillata</name>
    <dbReference type="NCBI Taxonomy" id="110536"/>
    <lineage>
        <taxon>Eukaryota</taxon>
        <taxon>Fungi</taxon>
        <taxon>Dikarya</taxon>
        <taxon>Ascomycota</taxon>
        <taxon>Pezizomycotina</taxon>
        <taxon>Sordariomycetes</taxon>
        <taxon>Xylariomycetidae</taxon>
        <taxon>Xylariales</taxon>
        <taxon>Xylariaceae</taxon>
        <taxon>Nemania</taxon>
    </lineage>
</organism>
<keyword evidence="2" id="KW-1185">Reference proteome</keyword>
<accession>A0ACC2IVM2</accession>
<name>A0ACC2IVM2_9PEZI</name>